<dbReference type="InterPro" id="IPR036914">
    <property type="entry name" value="MGS-like_dom_sf"/>
</dbReference>
<keyword evidence="4 10" id="KW-0808">Transferase</keyword>
<evidence type="ECO:0000313" key="13">
    <source>
        <dbReference type="Proteomes" id="UP000199412"/>
    </source>
</evidence>
<evidence type="ECO:0000256" key="4">
    <source>
        <dbReference type="ARBA" id="ARBA00022679"/>
    </source>
</evidence>
<dbReference type="SMART" id="SM00851">
    <property type="entry name" value="MGS"/>
    <property type="match status" value="1"/>
</dbReference>
<evidence type="ECO:0000256" key="5">
    <source>
        <dbReference type="ARBA" id="ARBA00022755"/>
    </source>
</evidence>
<evidence type="ECO:0000256" key="7">
    <source>
        <dbReference type="ARBA" id="ARBA00023268"/>
    </source>
</evidence>
<dbReference type="EMBL" id="FNAP01000009">
    <property type="protein sequence ID" value="SDE62301.1"/>
    <property type="molecule type" value="Genomic_DNA"/>
</dbReference>
<dbReference type="AlphaFoldDB" id="A0A1G7EF79"/>
<sequence>MSASPSVPPPADLMPIRRALISVSDKSEIETLARALHGHDVTILSTGGTARAIEAAGVPVTEVSDHTGFPEMLDGRVKTLHPTIHGGILGLRGHPEHEAAMHEHGITPIDLVVVNLYPFESTVARGADPSTCVENIDIGGPALIRAAAKNHGAVSVVTDPEDYSALIADLKEYDGQVTLGLRRHLAGLAFARTAAYDAAIARWFSEQSGDPFPRHMVAAGRLKQILRYGENPHQKAAFYVHGLARPGVASARQVQGKELSFNNLNDTDAAFELVSEFSEPAVVIVKHANPCGVAVGETLADAYQRALACDPVSAFGGIVAVNRALDRDCAESITRIFTEVVIAPDADDHARAVFAAKKNLRLLITGVMPDPEAPGLSVRSVAGGLLAQTRDTGRVTEADLRVVTRRAPTDAELSDLLLAFRVCKHVKSNAIVYARNGATVGIGAGQMSRVDSARIAARKALDAAEAAGQEEPATQGSVVASDAFFPFSDGLTAAVEAGATAVIQPGGSVRDEEVIAAADEAGIAMVFTGMRHFRH</sequence>
<dbReference type="PANTHER" id="PTHR11692:SF0">
    <property type="entry name" value="BIFUNCTIONAL PURINE BIOSYNTHESIS PROTEIN ATIC"/>
    <property type="match status" value="1"/>
</dbReference>
<dbReference type="UniPathway" id="UPA00074">
    <property type="reaction ID" value="UER00133"/>
</dbReference>
<evidence type="ECO:0000256" key="1">
    <source>
        <dbReference type="ARBA" id="ARBA00004844"/>
    </source>
</evidence>
<dbReference type="InterPro" id="IPR016193">
    <property type="entry name" value="Cytidine_deaminase-like"/>
</dbReference>
<evidence type="ECO:0000256" key="8">
    <source>
        <dbReference type="ARBA" id="ARBA00050488"/>
    </source>
</evidence>
<dbReference type="GO" id="GO:0003937">
    <property type="term" value="F:IMP cyclohydrolase activity"/>
    <property type="evidence" value="ECO:0007669"/>
    <property type="project" value="UniProtKB-UniRule"/>
</dbReference>
<comment type="similarity">
    <text evidence="3 10">Belongs to the PurH family.</text>
</comment>
<dbReference type="SMART" id="SM00798">
    <property type="entry name" value="AICARFT_IMPCHas"/>
    <property type="match status" value="1"/>
</dbReference>
<comment type="domain">
    <text evidence="10">The IMP cyclohydrolase activity resides in the N-terminal region.</text>
</comment>
<dbReference type="PIRSF" id="PIRSF000414">
    <property type="entry name" value="AICARFT_IMPCHas"/>
    <property type="match status" value="1"/>
</dbReference>
<dbReference type="SUPFAM" id="SSF52335">
    <property type="entry name" value="Methylglyoxal synthase-like"/>
    <property type="match status" value="1"/>
</dbReference>
<dbReference type="PANTHER" id="PTHR11692">
    <property type="entry name" value="BIFUNCTIONAL PURINE BIOSYNTHESIS PROTEIN PURH"/>
    <property type="match status" value="1"/>
</dbReference>
<dbReference type="NCBIfam" id="NF002049">
    <property type="entry name" value="PRK00881.1"/>
    <property type="match status" value="1"/>
</dbReference>
<dbReference type="GO" id="GO:0006189">
    <property type="term" value="P:'de novo' IMP biosynthetic process"/>
    <property type="evidence" value="ECO:0007669"/>
    <property type="project" value="UniProtKB-UniRule"/>
</dbReference>
<dbReference type="Gene3D" id="3.40.140.20">
    <property type="match status" value="2"/>
</dbReference>
<comment type="catalytic activity">
    <reaction evidence="8 10">
        <text>(6R)-10-formyltetrahydrofolate + 5-amino-1-(5-phospho-beta-D-ribosyl)imidazole-4-carboxamide = 5-formamido-1-(5-phospho-D-ribosyl)imidazole-4-carboxamide + (6S)-5,6,7,8-tetrahydrofolate</text>
        <dbReference type="Rhea" id="RHEA:22192"/>
        <dbReference type="ChEBI" id="CHEBI:57453"/>
        <dbReference type="ChEBI" id="CHEBI:58467"/>
        <dbReference type="ChEBI" id="CHEBI:58475"/>
        <dbReference type="ChEBI" id="CHEBI:195366"/>
        <dbReference type="EC" id="2.1.2.3"/>
    </reaction>
</comment>
<proteinExistence type="inferred from homology"/>
<dbReference type="FunFam" id="3.40.50.1380:FF:000001">
    <property type="entry name" value="Bifunctional purine biosynthesis protein PurH"/>
    <property type="match status" value="1"/>
</dbReference>
<reference evidence="12 13" key="1">
    <citation type="submission" date="2016-10" db="EMBL/GenBank/DDBJ databases">
        <authorList>
            <person name="de Groot N.N."/>
        </authorList>
    </citation>
    <scope>NUCLEOTIDE SEQUENCE [LARGE SCALE GENOMIC DNA]</scope>
    <source>
        <strain evidence="12 13">ATCC 700224</strain>
    </source>
</reference>
<dbReference type="STRING" id="69960.SAMN05421720_10944"/>
<keyword evidence="7 10" id="KW-0511">Multifunctional enzyme</keyword>
<dbReference type="InterPro" id="IPR024051">
    <property type="entry name" value="AICAR_Tfase_dup_dom_sf"/>
</dbReference>
<comment type="pathway">
    <text evidence="2 10">Purine metabolism; IMP biosynthesis via de novo pathway; 5-formamido-1-(5-phospho-D-ribosyl)imidazole-4-carboxamide from 5-amino-1-(5-phospho-D-ribosyl)imidazole-4-carboxamide (10-formyl THF route): step 1/1.</text>
</comment>
<protein>
    <recommendedName>
        <fullName evidence="10">Bifunctional purine biosynthesis protein PurH</fullName>
    </recommendedName>
    <domain>
        <recommendedName>
            <fullName evidence="10">Phosphoribosylaminoimidazolecarboxamide formyltransferase</fullName>
            <ecNumber evidence="10">2.1.2.3</ecNumber>
        </recommendedName>
        <alternativeName>
            <fullName evidence="10">AICAR transformylase</fullName>
        </alternativeName>
    </domain>
    <domain>
        <recommendedName>
            <fullName evidence="10">IMP cyclohydrolase</fullName>
            <ecNumber evidence="10">3.5.4.10</ecNumber>
        </recommendedName>
        <alternativeName>
            <fullName evidence="10">ATIC</fullName>
        </alternativeName>
        <alternativeName>
            <fullName evidence="10">IMP synthase</fullName>
        </alternativeName>
        <alternativeName>
            <fullName evidence="10">Inosinicase</fullName>
        </alternativeName>
    </domain>
</protein>
<dbReference type="Gene3D" id="3.40.50.1380">
    <property type="entry name" value="Methylglyoxal synthase-like domain"/>
    <property type="match status" value="1"/>
</dbReference>
<keyword evidence="13" id="KW-1185">Reference proteome</keyword>
<dbReference type="SUPFAM" id="SSF53927">
    <property type="entry name" value="Cytidine deaminase-like"/>
    <property type="match status" value="1"/>
</dbReference>
<dbReference type="CDD" id="cd01421">
    <property type="entry name" value="IMPCH"/>
    <property type="match status" value="1"/>
</dbReference>
<evidence type="ECO:0000256" key="10">
    <source>
        <dbReference type="HAMAP-Rule" id="MF_00139"/>
    </source>
</evidence>
<dbReference type="FunFam" id="3.40.140.20:FF:000002">
    <property type="entry name" value="Bifunctional purine biosynthesis protein PurH"/>
    <property type="match status" value="1"/>
</dbReference>
<dbReference type="InterPro" id="IPR002695">
    <property type="entry name" value="PurH-like"/>
</dbReference>
<accession>A0A1G7EF79</accession>
<gene>
    <name evidence="10" type="primary">purH</name>
    <name evidence="12" type="ORF">SAMN05421720_10944</name>
</gene>
<dbReference type="FunFam" id="3.40.140.20:FF:000001">
    <property type="entry name" value="Bifunctional purine biosynthesis protein PurH"/>
    <property type="match status" value="1"/>
</dbReference>
<feature type="domain" description="MGS-like" evidence="11">
    <location>
        <begin position="5"/>
        <end position="158"/>
    </location>
</feature>
<evidence type="ECO:0000256" key="2">
    <source>
        <dbReference type="ARBA" id="ARBA00004954"/>
    </source>
</evidence>
<keyword evidence="6 10" id="KW-0378">Hydrolase</keyword>
<comment type="catalytic activity">
    <reaction evidence="9 10">
        <text>IMP + H2O = 5-formamido-1-(5-phospho-D-ribosyl)imidazole-4-carboxamide</text>
        <dbReference type="Rhea" id="RHEA:18445"/>
        <dbReference type="ChEBI" id="CHEBI:15377"/>
        <dbReference type="ChEBI" id="CHEBI:58053"/>
        <dbReference type="ChEBI" id="CHEBI:58467"/>
        <dbReference type="EC" id="3.5.4.10"/>
    </reaction>
</comment>
<evidence type="ECO:0000256" key="9">
    <source>
        <dbReference type="ARBA" id="ARBA00050687"/>
    </source>
</evidence>
<organism evidence="12 13">
    <name type="scientific">Rhodospira trueperi</name>
    <dbReference type="NCBI Taxonomy" id="69960"/>
    <lineage>
        <taxon>Bacteria</taxon>
        <taxon>Pseudomonadati</taxon>
        <taxon>Pseudomonadota</taxon>
        <taxon>Alphaproteobacteria</taxon>
        <taxon>Rhodospirillales</taxon>
        <taxon>Rhodospirillaceae</taxon>
        <taxon>Rhodospira</taxon>
    </lineage>
</organism>
<dbReference type="PROSITE" id="PS51855">
    <property type="entry name" value="MGS"/>
    <property type="match status" value="1"/>
</dbReference>
<name>A0A1G7EF79_9PROT</name>
<dbReference type="HAMAP" id="MF_00139">
    <property type="entry name" value="PurH"/>
    <property type="match status" value="1"/>
</dbReference>
<comment type="pathway">
    <text evidence="1 10">Purine metabolism; IMP biosynthesis via de novo pathway; IMP from 5-formamido-1-(5-phospho-D-ribosyl)imidazole-4-carboxamide: step 1/1.</text>
</comment>
<dbReference type="InterPro" id="IPR011607">
    <property type="entry name" value="MGS-like_dom"/>
</dbReference>
<dbReference type="NCBIfam" id="TIGR00355">
    <property type="entry name" value="purH"/>
    <property type="match status" value="1"/>
</dbReference>
<evidence type="ECO:0000313" key="12">
    <source>
        <dbReference type="EMBL" id="SDE62301.1"/>
    </source>
</evidence>
<evidence type="ECO:0000259" key="11">
    <source>
        <dbReference type="PROSITE" id="PS51855"/>
    </source>
</evidence>
<evidence type="ECO:0000256" key="6">
    <source>
        <dbReference type="ARBA" id="ARBA00022801"/>
    </source>
</evidence>
<dbReference type="EC" id="2.1.2.3" evidence="10"/>
<dbReference type="Proteomes" id="UP000199412">
    <property type="component" value="Unassembled WGS sequence"/>
</dbReference>
<dbReference type="GO" id="GO:0005829">
    <property type="term" value="C:cytosol"/>
    <property type="evidence" value="ECO:0007669"/>
    <property type="project" value="TreeGrafter"/>
</dbReference>
<dbReference type="EC" id="3.5.4.10" evidence="10"/>
<keyword evidence="5 10" id="KW-0658">Purine biosynthesis</keyword>
<dbReference type="Pfam" id="PF02142">
    <property type="entry name" value="MGS"/>
    <property type="match status" value="1"/>
</dbReference>
<evidence type="ECO:0000256" key="3">
    <source>
        <dbReference type="ARBA" id="ARBA00007667"/>
    </source>
</evidence>
<dbReference type="GO" id="GO:0004643">
    <property type="term" value="F:phosphoribosylaminoimidazolecarboxamide formyltransferase activity"/>
    <property type="evidence" value="ECO:0007669"/>
    <property type="project" value="UniProtKB-UniRule"/>
</dbReference>
<dbReference type="Pfam" id="PF01808">
    <property type="entry name" value="AICARFT_IMPCHas"/>
    <property type="match status" value="1"/>
</dbReference>